<sequence>MRMATFNILHGRSLDDDQVSLERLAECIRRLDVDVLALQEVDVDQPRSSLADLTAIAAAAMGAVSHRFVAAIAGTPGVTWMAATGDERPGTAAYGIALLSRYPAISWQVLRLPRIPARFPMYLPGPNRVQIVNEEPRAAMAAQLETPLGVMTVANTHLSFVPGWNRVQLKRLIRDLRGLPGPRVLMGDLNMSGLAPGRRTGLRPLATAPTFPLQSPNRQLDHILTDHDGLVATAASTPVLPISDHRPLVIDVSLR</sequence>
<dbReference type="PANTHER" id="PTHR14859:SF1">
    <property type="entry name" value="PGAP2-INTERACTING PROTEIN"/>
    <property type="match status" value="1"/>
</dbReference>
<comment type="caution">
    <text evidence="2">The sequence shown here is derived from an EMBL/GenBank/DDBJ whole genome shotgun (WGS) entry which is preliminary data.</text>
</comment>
<keyword evidence="2" id="KW-0255">Endonuclease</keyword>
<dbReference type="Gene3D" id="3.60.10.10">
    <property type="entry name" value="Endonuclease/exonuclease/phosphatase"/>
    <property type="match status" value="1"/>
</dbReference>
<dbReference type="PANTHER" id="PTHR14859">
    <property type="entry name" value="CALCOFLUOR WHITE HYPERSENSITIVE PROTEIN PRECURSOR"/>
    <property type="match status" value="1"/>
</dbReference>
<dbReference type="InterPro" id="IPR051916">
    <property type="entry name" value="GPI-anchor_lipid_remodeler"/>
</dbReference>
<name>A0ABX2JRR7_9MYCO</name>
<dbReference type="InterPro" id="IPR036691">
    <property type="entry name" value="Endo/exonu/phosph_ase_sf"/>
</dbReference>
<dbReference type="SUPFAM" id="SSF56219">
    <property type="entry name" value="DNase I-like"/>
    <property type="match status" value="1"/>
</dbReference>
<keyword evidence="2" id="KW-0540">Nuclease</keyword>
<feature type="domain" description="Endonuclease/exonuclease/phosphatase" evidence="1">
    <location>
        <begin position="4"/>
        <end position="245"/>
    </location>
</feature>
<dbReference type="RefSeq" id="WP_174396463.1">
    <property type="nucleotide sequence ID" value="NZ_VBSB01000002.1"/>
</dbReference>
<reference evidence="2 3" key="1">
    <citation type="submission" date="2019-05" db="EMBL/GenBank/DDBJ databases">
        <title>Mycolicibacterium sphagni ENV482 genome assembly.</title>
        <authorList>
            <person name="Chen W."/>
            <person name="Faulkner N.W."/>
            <person name="Hyman M.R."/>
        </authorList>
    </citation>
    <scope>NUCLEOTIDE SEQUENCE [LARGE SCALE GENOMIC DNA]</scope>
    <source>
        <strain evidence="2 3">ENV482</strain>
    </source>
</reference>
<dbReference type="InterPro" id="IPR005135">
    <property type="entry name" value="Endo/exonuclease/phosphatase"/>
</dbReference>
<accession>A0ABX2JRR7</accession>
<protein>
    <submittedName>
        <fullName evidence="2">Endonuclease</fullName>
    </submittedName>
</protein>
<organism evidence="2 3">
    <name type="scientific">Mycolicibacterium sphagni</name>
    <dbReference type="NCBI Taxonomy" id="1786"/>
    <lineage>
        <taxon>Bacteria</taxon>
        <taxon>Bacillati</taxon>
        <taxon>Actinomycetota</taxon>
        <taxon>Actinomycetes</taxon>
        <taxon>Mycobacteriales</taxon>
        <taxon>Mycobacteriaceae</taxon>
        <taxon>Mycolicibacterium</taxon>
    </lineage>
</organism>
<dbReference type="GO" id="GO:0004519">
    <property type="term" value="F:endonuclease activity"/>
    <property type="evidence" value="ECO:0007669"/>
    <property type="project" value="UniProtKB-KW"/>
</dbReference>
<keyword evidence="3" id="KW-1185">Reference proteome</keyword>
<dbReference type="Proteomes" id="UP000708347">
    <property type="component" value="Unassembled WGS sequence"/>
</dbReference>
<proteinExistence type="predicted"/>
<evidence type="ECO:0000313" key="3">
    <source>
        <dbReference type="Proteomes" id="UP000708347"/>
    </source>
</evidence>
<gene>
    <name evidence="2" type="ORF">FEG63_02975</name>
</gene>
<keyword evidence="2" id="KW-0378">Hydrolase</keyword>
<evidence type="ECO:0000259" key="1">
    <source>
        <dbReference type="Pfam" id="PF03372"/>
    </source>
</evidence>
<evidence type="ECO:0000313" key="2">
    <source>
        <dbReference type="EMBL" id="NTY58514.1"/>
    </source>
</evidence>
<dbReference type="EMBL" id="VBSB01000002">
    <property type="protein sequence ID" value="NTY58514.1"/>
    <property type="molecule type" value="Genomic_DNA"/>
</dbReference>
<dbReference type="Pfam" id="PF03372">
    <property type="entry name" value="Exo_endo_phos"/>
    <property type="match status" value="1"/>
</dbReference>